<dbReference type="EMBL" id="JAAKFY010000007">
    <property type="protein sequence ID" value="KAF3854636.1"/>
    <property type="molecule type" value="Genomic_DNA"/>
</dbReference>
<dbReference type="Proteomes" id="UP000518266">
    <property type="component" value="Unassembled WGS sequence"/>
</dbReference>
<comment type="caution">
    <text evidence="2">The sequence shown here is derived from an EMBL/GenBank/DDBJ whole genome shotgun (WGS) entry which is preliminary data.</text>
</comment>
<keyword evidence="1" id="KW-0472">Membrane</keyword>
<evidence type="ECO:0000313" key="2">
    <source>
        <dbReference type="EMBL" id="KAF3854636.1"/>
    </source>
</evidence>
<protein>
    <submittedName>
        <fullName evidence="2">Uncharacterized protein</fullName>
    </submittedName>
</protein>
<accession>A0A7J5YYX3</accession>
<keyword evidence="3" id="KW-1185">Reference proteome</keyword>
<name>A0A7J5YYX3_DISMA</name>
<dbReference type="AlphaFoldDB" id="A0A7J5YYX3"/>
<evidence type="ECO:0000256" key="1">
    <source>
        <dbReference type="SAM" id="Phobius"/>
    </source>
</evidence>
<feature type="non-terminal residue" evidence="2">
    <location>
        <position position="75"/>
    </location>
</feature>
<reference evidence="2 3" key="1">
    <citation type="submission" date="2020-03" db="EMBL/GenBank/DDBJ databases">
        <title>Dissostichus mawsoni Genome sequencing and assembly.</title>
        <authorList>
            <person name="Park H."/>
        </authorList>
    </citation>
    <scope>NUCLEOTIDE SEQUENCE [LARGE SCALE GENOMIC DNA]</scope>
    <source>
        <strain evidence="2">DM0001</strain>
        <tissue evidence="2">Muscle</tissue>
    </source>
</reference>
<proteinExistence type="predicted"/>
<evidence type="ECO:0000313" key="3">
    <source>
        <dbReference type="Proteomes" id="UP000518266"/>
    </source>
</evidence>
<keyword evidence="1" id="KW-1133">Transmembrane helix</keyword>
<keyword evidence="1" id="KW-0812">Transmembrane</keyword>
<organism evidence="2 3">
    <name type="scientific">Dissostichus mawsoni</name>
    <name type="common">Antarctic cod</name>
    <dbReference type="NCBI Taxonomy" id="36200"/>
    <lineage>
        <taxon>Eukaryota</taxon>
        <taxon>Metazoa</taxon>
        <taxon>Chordata</taxon>
        <taxon>Craniata</taxon>
        <taxon>Vertebrata</taxon>
        <taxon>Euteleostomi</taxon>
        <taxon>Actinopterygii</taxon>
        <taxon>Neopterygii</taxon>
        <taxon>Teleostei</taxon>
        <taxon>Neoteleostei</taxon>
        <taxon>Acanthomorphata</taxon>
        <taxon>Eupercaria</taxon>
        <taxon>Perciformes</taxon>
        <taxon>Notothenioidei</taxon>
        <taxon>Nototheniidae</taxon>
        <taxon>Dissostichus</taxon>
    </lineage>
</organism>
<gene>
    <name evidence="2" type="ORF">F7725_022691</name>
</gene>
<feature type="transmembrane region" description="Helical" evidence="1">
    <location>
        <begin position="7"/>
        <end position="28"/>
    </location>
</feature>
<sequence>MSPTKQGGYQAAALCVAICFGVGGGILVDYLSGEILQMTAVLMMTLLGVRDFYLPQDEESTQPVLQYNNHMRNKT</sequence>